<keyword evidence="2" id="KW-0255">Endonuclease</keyword>
<evidence type="ECO:0000313" key="3">
    <source>
        <dbReference type="Proteomes" id="UP000481421"/>
    </source>
</evidence>
<dbReference type="NCBIfam" id="TIGR04123">
    <property type="entry name" value="P_estr_lig_assc"/>
    <property type="match status" value="1"/>
</dbReference>
<dbReference type="GO" id="GO:0016874">
    <property type="term" value="F:ligase activity"/>
    <property type="evidence" value="ECO:0007669"/>
    <property type="project" value="UniProtKB-KW"/>
</dbReference>
<dbReference type="InterPro" id="IPR024173">
    <property type="entry name" value="Pesterase_MJ0037-like"/>
</dbReference>
<dbReference type="PANTHER" id="PTHR39323:SF1">
    <property type="entry name" value="BLR1149 PROTEIN"/>
    <property type="match status" value="1"/>
</dbReference>
<dbReference type="Proteomes" id="UP000481421">
    <property type="component" value="Unassembled WGS sequence"/>
</dbReference>
<dbReference type="InterPro" id="IPR004843">
    <property type="entry name" value="Calcineurin-like_PHP"/>
</dbReference>
<dbReference type="EC" id="3.1.-.-" evidence="2"/>
<feature type="domain" description="Calcineurin-like phosphoesterase" evidence="1">
    <location>
        <begin position="27"/>
        <end position="122"/>
    </location>
</feature>
<keyword evidence="2" id="KW-0378">Hydrolase</keyword>
<dbReference type="SUPFAM" id="SSF56300">
    <property type="entry name" value="Metallo-dependent phosphatases"/>
    <property type="match status" value="1"/>
</dbReference>
<dbReference type="RefSeq" id="WP_164613947.1">
    <property type="nucleotide sequence ID" value="NZ_JAAIKE010000006.1"/>
</dbReference>
<organism evidence="2 3">
    <name type="scientific">Pseudotabrizicola algicola</name>
    <dbReference type="NCBI Taxonomy" id="2709381"/>
    <lineage>
        <taxon>Bacteria</taxon>
        <taxon>Pseudomonadati</taxon>
        <taxon>Pseudomonadota</taxon>
        <taxon>Alphaproteobacteria</taxon>
        <taxon>Rhodobacterales</taxon>
        <taxon>Paracoccaceae</taxon>
        <taxon>Pseudotabrizicola</taxon>
    </lineage>
</organism>
<proteinExistence type="predicted"/>
<evidence type="ECO:0000259" key="1">
    <source>
        <dbReference type="Pfam" id="PF00149"/>
    </source>
</evidence>
<keyword evidence="3" id="KW-1185">Reference proteome</keyword>
<sequence>MSLTFRLADATLIARPSGALFWPDQGVLCVSDLHLGKSERMARRAGTLLPPYETRETLARLEAEVEATGARRVICLGDSFDDAASLDGLEEGDRLWLTRMIAGRDWIWIAGNHDAGPLEIAGSHRAEVHLAGLVFRHIAQTGAQGEVSGHYHPKARLAGKVWRCFLADRQRLILPAFGTYTGGLWSHDPALSGLMQPDALAILAGGAVARAIPMPR</sequence>
<gene>
    <name evidence="2" type="primary">pdeM</name>
    <name evidence="2" type="ORF">G3572_16600</name>
</gene>
<dbReference type="AlphaFoldDB" id="A0A6B3RQT0"/>
<dbReference type="PIRSF" id="PIRSF000887">
    <property type="entry name" value="Pesterase_MJ0037"/>
    <property type="match status" value="1"/>
</dbReference>
<keyword evidence="2" id="KW-0436">Ligase</keyword>
<dbReference type="InterPro" id="IPR029052">
    <property type="entry name" value="Metallo-depent_PP-like"/>
</dbReference>
<dbReference type="Gene3D" id="3.60.21.10">
    <property type="match status" value="1"/>
</dbReference>
<dbReference type="GO" id="GO:0016787">
    <property type="term" value="F:hydrolase activity"/>
    <property type="evidence" value="ECO:0007669"/>
    <property type="project" value="UniProtKB-KW"/>
</dbReference>
<dbReference type="EMBL" id="JAAIKE010000006">
    <property type="protein sequence ID" value="NEX47831.1"/>
    <property type="molecule type" value="Genomic_DNA"/>
</dbReference>
<dbReference type="Pfam" id="PF00149">
    <property type="entry name" value="Metallophos"/>
    <property type="match status" value="1"/>
</dbReference>
<protein>
    <submittedName>
        <fullName evidence="2">Ligase-associated DNA damage response endonuclease PdeM</fullName>
        <ecNumber evidence="2">3.1.-.-</ecNumber>
    </submittedName>
</protein>
<evidence type="ECO:0000313" key="2">
    <source>
        <dbReference type="EMBL" id="NEX47831.1"/>
    </source>
</evidence>
<comment type="caution">
    <text evidence="2">The sequence shown here is derived from an EMBL/GenBank/DDBJ whole genome shotgun (WGS) entry which is preliminary data.</text>
</comment>
<reference evidence="2 3" key="1">
    <citation type="submission" date="2020-02" db="EMBL/GenBank/DDBJ databases">
        <title>Rhodobacter algicola sp. nov., isolated from microalga culture.</title>
        <authorList>
            <person name="Park C.-Y."/>
        </authorList>
    </citation>
    <scope>NUCLEOTIDE SEQUENCE [LARGE SCALE GENOMIC DNA]</scope>
    <source>
        <strain evidence="2 3">ETT8</strain>
    </source>
</reference>
<dbReference type="GO" id="GO:0004519">
    <property type="term" value="F:endonuclease activity"/>
    <property type="evidence" value="ECO:0007669"/>
    <property type="project" value="UniProtKB-KW"/>
</dbReference>
<accession>A0A6B3RQT0</accession>
<dbReference type="InterPro" id="IPR026336">
    <property type="entry name" value="PdeM-like"/>
</dbReference>
<dbReference type="PANTHER" id="PTHR39323">
    <property type="entry name" value="BLR1149 PROTEIN"/>
    <property type="match status" value="1"/>
</dbReference>
<name>A0A6B3RQT0_9RHOB</name>
<keyword evidence="2" id="KW-0540">Nuclease</keyword>